<evidence type="ECO:0000256" key="1">
    <source>
        <dbReference type="SAM" id="Phobius"/>
    </source>
</evidence>
<gene>
    <name evidence="2" type="ORF">FYJ61_05605</name>
</gene>
<dbReference type="RefSeq" id="WP_154486899.1">
    <property type="nucleotide sequence ID" value="NZ_VUMW01000013.1"/>
</dbReference>
<feature type="transmembrane region" description="Helical" evidence="1">
    <location>
        <begin position="20"/>
        <end position="41"/>
    </location>
</feature>
<keyword evidence="1" id="KW-1133">Transmembrane helix</keyword>
<name>A0A844FMV9_9LACO</name>
<sequence>MKKSKSNVSAAEQARRNRVFLWTVFVIVINALSVFTKLWIFQALAMVGTAYALYRIVVWDNVNNRYSRKYYDWAGHKKSTSKKQSMNSN</sequence>
<dbReference type="EMBL" id="VUMW01000013">
    <property type="protein sequence ID" value="MST79941.1"/>
    <property type="molecule type" value="Genomic_DNA"/>
</dbReference>
<keyword evidence="1" id="KW-0812">Transmembrane</keyword>
<reference evidence="2 3" key="1">
    <citation type="submission" date="2019-08" db="EMBL/GenBank/DDBJ databases">
        <title>In-depth cultivation of the pig gut microbiome towards novel bacterial diversity and tailored functional studies.</title>
        <authorList>
            <person name="Wylensek D."/>
            <person name="Hitch T.C.A."/>
            <person name="Clavel T."/>
        </authorList>
    </citation>
    <scope>NUCLEOTIDE SEQUENCE [LARGE SCALE GENOMIC DNA]</scope>
    <source>
        <strain evidence="2 3">WCA-470BD-2E</strain>
    </source>
</reference>
<evidence type="ECO:0000313" key="3">
    <source>
        <dbReference type="Proteomes" id="UP000452141"/>
    </source>
</evidence>
<proteinExistence type="predicted"/>
<dbReference type="AlphaFoldDB" id="A0A844FMV9"/>
<comment type="caution">
    <text evidence="2">The sequence shown here is derived from an EMBL/GenBank/DDBJ whole genome shotgun (WGS) entry which is preliminary data.</text>
</comment>
<accession>A0A844FMV9</accession>
<protein>
    <submittedName>
        <fullName evidence="2">Uncharacterized protein</fullName>
    </submittedName>
</protein>
<organism evidence="2 3">
    <name type="scientific">Lactobacillus equicursoris</name>
    <dbReference type="NCBI Taxonomy" id="420645"/>
    <lineage>
        <taxon>Bacteria</taxon>
        <taxon>Bacillati</taxon>
        <taxon>Bacillota</taxon>
        <taxon>Bacilli</taxon>
        <taxon>Lactobacillales</taxon>
        <taxon>Lactobacillaceae</taxon>
        <taxon>Lactobacillus</taxon>
    </lineage>
</organism>
<evidence type="ECO:0000313" key="2">
    <source>
        <dbReference type="EMBL" id="MST79941.1"/>
    </source>
</evidence>
<dbReference type="Proteomes" id="UP000452141">
    <property type="component" value="Unassembled WGS sequence"/>
</dbReference>
<keyword evidence="1" id="KW-0472">Membrane</keyword>